<reference evidence="3" key="1">
    <citation type="submission" date="2016-06" db="EMBL/GenBank/DDBJ databases">
        <authorList>
            <person name="Rodrigo-Torres Lidia"/>
            <person name="Arahal R.David."/>
        </authorList>
    </citation>
    <scope>NUCLEOTIDE SEQUENCE [LARGE SCALE GENOMIC DNA]</scope>
    <source>
        <strain evidence="3">CECT 7223</strain>
    </source>
</reference>
<evidence type="ECO:0000313" key="3">
    <source>
        <dbReference type="Proteomes" id="UP000092876"/>
    </source>
</evidence>
<gene>
    <name evidence="2" type="ORF">VAT7223_00631</name>
</gene>
<dbReference type="Proteomes" id="UP000092876">
    <property type="component" value="Unassembled WGS sequence"/>
</dbReference>
<dbReference type="EMBL" id="FLQP01000008">
    <property type="protein sequence ID" value="SBS61382.1"/>
    <property type="molecule type" value="Genomic_DNA"/>
</dbReference>
<dbReference type="GeneID" id="94235247"/>
<dbReference type="AlphaFoldDB" id="A0A1C3IIW9"/>
<sequence>MNNVSKAIVFLVLANTLVITLISWINTLNHPPFLDGRNNTMLFSHGRTYTTFEVDSFKEVITVDHLWGGVHDAHCSLLSEGKNKALNIYYSVYFWGADLFSTTNALRSANYTPSTELDFTEAHLIDNSSEQFFQTLYQDKYIFCYSSLLTGSVQCITAD</sequence>
<proteinExistence type="predicted"/>
<feature type="transmembrane region" description="Helical" evidence="1">
    <location>
        <begin position="7"/>
        <end position="25"/>
    </location>
</feature>
<evidence type="ECO:0000313" key="2">
    <source>
        <dbReference type="EMBL" id="SBS61382.1"/>
    </source>
</evidence>
<dbReference type="RefSeq" id="WP_065678278.1">
    <property type="nucleotide sequence ID" value="NZ_AP025461.1"/>
</dbReference>
<keyword evidence="1" id="KW-1133">Transmembrane helix</keyword>
<accession>A0A1C3IIW9</accession>
<evidence type="ECO:0008006" key="4">
    <source>
        <dbReference type="Google" id="ProtNLM"/>
    </source>
</evidence>
<keyword evidence="1" id="KW-0812">Transmembrane</keyword>
<protein>
    <recommendedName>
        <fullName evidence="4">Transmembrane protein</fullName>
    </recommendedName>
</protein>
<organism evidence="2 3">
    <name type="scientific">Vibrio atlanticus</name>
    <dbReference type="NCBI Taxonomy" id="693153"/>
    <lineage>
        <taxon>Bacteria</taxon>
        <taxon>Pseudomonadati</taxon>
        <taxon>Pseudomonadota</taxon>
        <taxon>Gammaproteobacteria</taxon>
        <taxon>Vibrionales</taxon>
        <taxon>Vibrionaceae</taxon>
        <taxon>Vibrio</taxon>
    </lineage>
</organism>
<keyword evidence="1" id="KW-0472">Membrane</keyword>
<name>A0A1C3IIW9_9VIBR</name>
<evidence type="ECO:0000256" key="1">
    <source>
        <dbReference type="SAM" id="Phobius"/>
    </source>
</evidence>